<proteinExistence type="predicted"/>
<dbReference type="Pfam" id="PF01844">
    <property type="entry name" value="HNH"/>
    <property type="match status" value="1"/>
</dbReference>
<accession>A0A9Q9CHN7</accession>
<evidence type="ECO:0000313" key="2">
    <source>
        <dbReference type="EMBL" id="UUF08735.1"/>
    </source>
</evidence>
<organism evidence="2 3">
    <name type="scientific">Turicibacter bilis</name>
    <dbReference type="NCBI Taxonomy" id="2735723"/>
    <lineage>
        <taxon>Bacteria</taxon>
        <taxon>Bacillati</taxon>
        <taxon>Bacillota</taxon>
        <taxon>Erysipelotrichia</taxon>
        <taxon>Erysipelotrichales</taxon>
        <taxon>Turicibacteraceae</taxon>
        <taxon>Turicibacter</taxon>
    </lineage>
</organism>
<dbReference type="Gene3D" id="1.10.30.50">
    <property type="match status" value="1"/>
</dbReference>
<dbReference type="EMBL" id="CP071250">
    <property type="protein sequence ID" value="UUF08735.1"/>
    <property type="molecule type" value="Genomic_DNA"/>
</dbReference>
<sequence length="95" mass="11199">MEKRCELCERSDIKLTKHHLIPREEGGTEKDIVMICSDCHRQIHASYSNQELALRLFSIEALKSDEKLKKFIRFIKKQPVSKRISIAKSRDRKCK</sequence>
<evidence type="ECO:0000259" key="1">
    <source>
        <dbReference type="Pfam" id="PF01844"/>
    </source>
</evidence>
<dbReference type="PANTHER" id="PTHR37827">
    <property type="entry name" value="TUDOR DOMAIN-CONTAINING PROTEIN"/>
    <property type="match status" value="1"/>
</dbReference>
<feature type="domain" description="HNH" evidence="1">
    <location>
        <begin position="5"/>
        <end position="45"/>
    </location>
</feature>
<dbReference type="InterPro" id="IPR002711">
    <property type="entry name" value="HNH"/>
</dbReference>
<keyword evidence="2" id="KW-0255">Endonuclease</keyword>
<dbReference type="GO" id="GO:0004519">
    <property type="term" value="F:endonuclease activity"/>
    <property type="evidence" value="ECO:0007669"/>
    <property type="project" value="UniProtKB-KW"/>
</dbReference>
<evidence type="ECO:0000313" key="3">
    <source>
        <dbReference type="Proteomes" id="UP001058072"/>
    </source>
</evidence>
<keyword evidence="2" id="KW-0540">Nuclease</keyword>
<dbReference type="AlphaFoldDB" id="A0A9Q9CHN7"/>
<keyword evidence="2" id="KW-0378">Hydrolase</keyword>
<name>A0A9Q9CHN7_9FIRM</name>
<dbReference type="GO" id="GO:0003676">
    <property type="term" value="F:nucleic acid binding"/>
    <property type="evidence" value="ECO:0007669"/>
    <property type="project" value="InterPro"/>
</dbReference>
<dbReference type="Proteomes" id="UP001058072">
    <property type="component" value="Chromosome"/>
</dbReference>
<gene>
    <name evidence="2" type="ORF">J0J70_01535</name>
</gene>
<dbReference type="GO" id="GO:0008270">
    <property type="term" value="F:zinc ion binding"/>
    <property type="evidence" value="ECO:0007669"/>
    <property type="project" value="InterPro"/>
</dbReference>
<dbReference type="RefSeq" id="WP_055275611.1">
    <property type="nucleotide sequence ID" value="NZ_CP071250.1"/>
</dbReference>
<dbReference type="PANTHER" id="PTHR37827:SF1">
    <property type="entry name" value="HNH DOMAIN-CONTAINING PROTEIN"/>
    <property type="match status" value="1"/>
</dbReference>
<protein>
    <submittedName>
        <fullName evidence="2">HNH endonuclease</fullName>
    </submittedName>
</protein>
<reference evidence="2" key="1">
    <citation type="submission" date="2021-03" db="EMBL/GenBank/DDBJ databases">
        <title>Comparative Genomics and Metabolomics in the genus Turicibacter.</title>
        <authorList>
            <person name="Maki J."/>
            <person name="Looft T."/>
        </authorList>
    </citation>
    <scope>NUCLEOTIDE SEQUENCE</scope>
    <source>
        <strain evidence="2">ISU324</strain>
    </source>
</reference>